<dbReference type="AlphaFoldDB" id="A0A1I2M4F5"/>
<evidence type="ECO:0000313" key="4">
    <source>
        <dbReference type="Proteomes" id="UP000198964"/>
    </source>
</evidence>
<dbReference type="InterPro" id="IPR008977">
    <property type="entry name" value="PHM/PNGase_F_dom_sf"/>
</dbReference>
<dbReference type="RefSeq" id="WP_093921686.1">
    <property type="nucleotide sequence ID" value="NZ_FONW01000018.1"/>
</dbReference>
<dbReference type="Proteomes" id="UP000198964">
    <property type="component" value="Unassembled WGS sequence"/>
</dbReference>
<dbReference type="GO" id="GO:0016798">
    <property type="term" value="F:hydrolase activity, acting on glycosyl bonds"/>
    <property type="evidence" value="ECO:0007669"/>
    <property type="project" value="UniProtKB-KW"/>
</dbReference>
<dbReference type="STRING" id="655355.SAMN05216283_11855"/>
<proteinExistence type="predicted"/>
<dbReference type="SUPFAM" id="SSF49742">
    <property type="entry name" value="PHM/PNGase F"/>
    <property type="match status" value="1"/>
</dbReference>
<protein>
    <submittedName>
        <fullName evidence="3">Peptide-N-glycosidase F, C terminal</fullName>
    </submittedName>
</protein>
<evidence type="ECO:0000259" key="2">
    <source>
        <dbReference type="Pfam" id="PF09113"/>
    </source>
</evidence>
<dbReference type="InterPro" id="IPR015197">
    <property type="entry name" value="PngaseF_C"/>
</dbReference>
<feature type="domain" description="Peptide-N-glycosidase F C-terminal" evidence="2">
    <location>
        <begin position="193"/>
        <end position="301"/>
    </location>
</feature>
<dbReference type="GO" id="GO:0016715">
    <property type="term" value="F:oxidoreductase activity, acting on paired donors, with incorporation or reduction of molecular oxygen, reduced ascorbate as one donor, and incorporation of one atom of oxygen"/>
    <property type="evidence" value="ECO:0007669"/>
    <property type="project" value="InterPro"/>
</dbReference>
<keyword evidence="3" id="KW-0326">Glycosidase</keyword>
<evidence type="ECO:0000313" key="3">
    <source>
        <dbReference type="EMBL" id="SFF86394.1"/>
    </source>
</evidence>
<accession>A0A1I2M4F5</accession>
<dbReference type="Gene3D" id="2.60.120.230">
    <property type="match status" value="2"/>
</dbReference>
<dbReference type="Pfam" id="PF09113">
    <property type="entry name" value="N-glycanase_C"/>
    <property type="match status" value="1"/>
</dbReference>
<name>A0A1I2M4F5_9BACT</name>
<organism evidence="3 4">
    <name type="scientific">Sunxiuqinia elliptica</name>
    <dbReference type="NCBI Taxonomy" id="655355"/>
    <lineage>
        <taxon>Bacteria</taxon>
        <taxon>Pseudomonadati</taxon>
        <taxon>Bacteroidota</taxon>
        <taxon>Bacteroidia</taxon>
        <taxon>Marinilabiliales</taxon>
        <taxon>Prolixibacteraceae</taxon>
        <taxon>Sunxiuqinia</taxon>
    </lineage>
</organism>
<keyword evidence="3" id="KW-0378">Hydrolase</keyword>
<dbReference type="PROSITE" id="PS51257">
    <property type="entry name" value="PROKAR_LIPOPROTEIN"/>
    <property type="match status" value="1"/>
</dbReference>
<evidence type="ECO:0000256" key="1">
    <source>
        <dbReference type="ARBA" id="ARBA00023157"/>
    </source>
</evidence>
<reference evidence="3 4" key="1">
    <citation type="submission" date="2016-10" db="EMBL/GenBank/DDBJ databases">
        <authorList>
            <person name="de Groot N.N."/>
        </authorList>
    </citation>
    <scope>NUCLEOTIDE SEQUENCE [LARGE SCALE GENOMIC DNA]</scope>
    <source>
        <strain evidence="3 4">CGMCC 1.9156</strain>
    </source>
</reference>
<sequence>MFYRFLLYVGLIALVSCTPKIEPKTVIVTSHNHETITCSSSGSNYFKNWAVFPGKDEPVRRVFMDVTLGHPDSINIAHWDYLDHITIRRVGGVHGDSLNLEIGRMLTPYGSNFKKDWEWKWRVDVTDFASLLRDSVEVEYMHSGYESKDVGWDLTIDFEVNVGKPVAEMVQYDKVFAGNYAYGDSTKPITASLAPVEMEMAPEAKLGRLRIQHTGHGMDRPRGCSEFCSRWREVVVDGAVIDRRDMWKECADNALYPQGGTWIFDRAYWCPGDLQKADLIDFPITKPTHTIDLELEPYTAQKNVQANESIQAMLFQYNQPNSKNDVAIEEILVPNKSVELNRLNPSCFEPRIVVRNLGSEPIQALDIVYGTEGFDFKTFTWTGELGFYEEQVIVLPGVIGFNFGENVFSVEVSLANGETDEWDADNSRQAAFVSPKEMPETMVLTYKSNNAPGDNTIRVINEQQDVVFERTPEQSEANTLYRDTLVLAEGKYRLALQDTAHNGLEFWFMPKQGYGYMYLSDLDGQVLHRFESDCGVGEKLDFTTSKTPRIDENVEQELFILHPRMFKSKTELMVDAEKPSDGEIHILADGDLMKTIPFKQVEHKTFDIDFSEFKDGRYVVELFVEGESKLKLRVNKTSRSFD</sequence>
<keyword evidence="1" id="KW-1015">Disulfide bond</keyword>
<dbReference type="EMBL" id="FONW01000018">
    <property type="protein sequence ID" value="SFF86394.1"/>
    <property type="molecule type" value="Genomic_DNA"/>
</dbReference>
<keyword evidence="4" id="KW-1185">Reference proteome</keyword>
<gene>
    <name evidence="3" type="ORF">SAMN05216283_11855</name>
</gene>
<dbReference type="InterPro" id="IPR014784">
    <property type="entry name" value="Cu2_ascorb_mOase-like_C"/>
</dbReference>